<dbReference type="PIRSF" id="PIRSF007797">
    <property type="entry name" value="RSM22"/>
    <property type="match status" value="1"/>
</dbReference>
<comment type="subcellular location">
    <subcellularLocation>
        <location evidence="1">Mitochondrion</location>
    </subcellularLocation>
</comment>
<evidence type="ECO:0000313" key="9">
    <source>
        <dbReference type="EMBL" id="EMG47803.1"/>
    </source>
</evidence>
<evidence type="ECO:0000256" key="7">
    <source>
        <dbReference type="ARBA" id="ARBA00045681"/>
    </source>
</evidence>
<feature type="compositionally biased region" description="Basic and acidic residues" evidence="8">
    <location>
        <begin position="708"/>
        <end position="720"/>
    </location>
</feature>
<dbReference type="InterPro" id="IPR015324">
    <property type="entry name" value="Ribosomal_Rsm22-like"/>
</dbReference>
<proteinExistence type="predicted"/>
<dbReference type="PANTHER" id="PTHR13184:SF5">
    <property type="entry name" value="METHYLTRANSFERASE-LIKE PROTEIN 17, MITOCHONDRIAL"/>
    <property type="match status" value="1"/>
</dbReference>
<evidence type="ECO:0000256" key="1">
    <source>
        <dbReference type="ARBA" id="ARBA00004173"/>
    </source>
</evidence>
<feature type="compositionally biased region" description="Basic and acidic residues" evidence="8">
    <location>
        <begin position="236"/>
        <end position="247"/>
    </location>
</feature>
<dbReference type="GO" id="GO:0046872">
    <property type="term" value="F:metal ion binding"/>
    <property type="evidence" value="ECO:0007669"/>
    <property type="project" value="UniProtKB-KW"/>
</dbReference>
<dbReference type="GO" id="GO:0008168">
    <property type="term" value="F:methyltransferase activity"/>
    <property type="evidence" value="ECO:0007669"/>
    <property type="project" value="InterPro"/>
</dbReference>
<organism evidence="9 10">
    <name type="scientific">Candida maltosa (strain Xu316)</name>
    <name type="common">Yeast</name>
    <dbReference type="NCBI Taxonomy" id="1245528"/>
    <lineage>
        <taxon>Eukaryota</taxon>
        <taxon>Fungi</taxon>
        <taxon>Dikarya</taxon>
        <taxon>Ascomycota</taxon>
        <taxon>Saccharomycotina</taxon>
        <taxon>Pichiomycetes</taxon>
        <taxon>Debaryomycetaceae</taxon>
        <taxon>Candida/Lodderomyces clade</taxon>
        <taxon>Candida</taxon>
    </lineage>
</organism>
<dbReference type="SUPFAM" id="SSF53335">
    <property type="entry name" value="S-adenosyl-L-methionine-dependent methyltransferases"/>
    <property type="match status" value="1"/>
</dbReference>
<feature type="region of interest" description="Disordered" evidence="8">
    <location>
        <begin position="225"/>
        <end position="251"/>
    </location>
</feature>
<dbReference type="eggNOG" id="KOG2539">
    <property type="taxonomic scope" value="Eukaryota"/>
</dbReference>
<keyword evidence="10" id="KW-1185">Reference proteome</keyword>
<dbReference type="Pfam" id="PF09243">
    <property type="entry name" value="Rsm22"/>
    <property type="match status" value="1"/>
</dbReference>
<dbReference type="InterPro" id="IPR029063">
    <property type="entry name" value="SAM-dependent_MTases_sf"/>
</dbReference>
<protein>
    <submittedName>
        <fullName evidence="9">Uncharacterized protein</fullName>
    </submittedName>
</protein>
<keyword evidence="6" id="KW-0496">Mitochondrion</keyword>
<dbReference type="InterPro" id="IPR052571">
    <property type="entry name" value="Mt_RNA_Methyltransferase"/>
</dbReference>
<reference evidence="9 10" key="1">
    <citation type="submission" date="2013-02" db="EMBL/GenBank/DDBJ databases">
        <title>Genome sequence of Candida maltosa Xu316, a potential industrial strain for xylitol and ethanol production.</title>
        <authorList>
            <person name="Yu J."/>
            <person name="Wang Q."/>
            <person name="Geng X."/>
            <person name="Bao W."/>
            <person name="He P."/>
            <person name="Cai J."/>
        </authorList>
    </citation>
    <scope>NUCLEOTIDE SEQUENCE [LARGE SCALE GENOMIC DNA]</scope>
    <source>
        <strain evidence="10">Xu316</strain>
    </source>
</reference>
<dbReference type="STRING" id="1245528.M3J6V3"/>
<comment type="function">
    <text evidence="7">Mitochondrial ribosome (mitoribosome) assembly factor. Binds at the interface of the head and body domains of the mitochondrial small ribosomal subunit (mt-SSU), occluding the mRNA channel and preventing compaction of the head domain towards the body. Probable inactive methyltransferase: retains the characteristic folding and ability to bind S-adenosyl-L-methionine, but it probably lost its methyltransferase activity.</text>
</comment>
<dbReference type="Proteomes" id="UP000011777">
    <property type="component" value="Unassembled WGS sequence"/>
</dbReference>
<feature type="region of interest" description="Disordered" evidence="8">
    <location>
        <begin position="698"/>
        <end position="720"/>
    </location>
</feature>
<dbReference type="PANTHER" id="PTHR13184">
    <property type="entry name" value="37S RIBOSOMAL PROTEIN S22"/>
    <property type="match status" value="1"/>
</dbReference>
<dbReference type="AlphaFoldDB" id="M3J6V3"/>
<keyword evidence="5" id="KW-0411">Iron-sulfur</keyword>
<accession>M3J6V3</accession>
<dbReference type="InterPro" id="IPR016522">
    <property type="entry name" value="RSM22_mit_bud"/>
</dbReference>
<evidence type="ECO:0000256" key="5">
    <source>
        <dbReference type="ARBA" id="ARBA00023014"/>
    </source>
</evidence>
<evidence type="ECO:0000313" key="10">
    <source>
        <dbReference type="Proteomes" id="UP000011777"/>
    </source>
</evidence>
<evidence type="ECO:0000256" key="8">
    <source>
        <dbReference type="SAM" id="MobiDB-lite"/>
    </source>
</evidence>
<name>M3J6V3_CANMX</name>
<gene>
    <name evidence="9" type="ORF">G210_1754</name>
</gene>
<dbReference type="GO" id="GO:0006412">
    <property type="term" value="P:translation"/>
    <property type="evidence" value="ECO:0007669"/>
    <property type="project" value="InterPro"/>
</dbReference>
<evidence type="ECO:0000256" key="6">
    <source>
        <dbReference type="ARBA" id="ARBA00023128"/>
    </source>
</evidence>
<keyword evidence="2" id="KW-0479">Metal-binding</keyword>
<evidence type="ECO:0000256" key="3">
    <source>
        <dbReference type="ARBA" id="ARBA00022946"/>
    </source>
</evidence>
<keyword evidence="4" id="KW-0408">Iron</keyword>
<dbReference type="EMBL" id="AOGT01001367">
    <property type="protein sequence ID" value="EMG47803.1"/>
    <property type="molecule type" value="Genomic_DNA"/>
</dbReference>
<dbReference type="GO" id="GO:0003735">
    <property type="term" value="F:structural constituent of ribosome"/>
    <property type="evidence" value="ECO:0007669"/>
    <property type="project" value="TreeGrafter"/>
</dbReference>
<dbReference type="OrthoDB" id="421327at2759"/>
<keyword evidence="3" id="KW-0809">Transit peptide</keyword>
<evidence type="ECO:0000256" key="4">
    <source>
        <dbReference type="ARBA" id="ARBA00023004"/>
    </source>
</evidence>
<dbReference type="HOGENOM" id="CLU_024759_0_0_1"/>
<dbReference type="GO" id="GO:0051536">
    <property type="term" value="F:iron-sulfur cluster binding"/>
    <property type="evidence" value="ECO:0007669"/>
    <property type="project" value="UniProtKB-KW"/>
</dbReference>
<comment type="caution">
    <text evidence="9">The sequence shown here is derived from an EMBL/GenBank/DDBJ whole genome shotgun (WGS) entry which is preliminary data.</text>
</comment>
<sequence>MFKQLPLRSNHLTRRCITNVRYSSSTTTPSDQNLKHFDFMIEENVKDEASDANIQRFQEKEGDMGKPSDSKFDPRTIIGRADHSITELPKPIAKVIKNNIIRLSIPNRLRSRMVTLFQDFNTNMIQQAPSTGLECNAHIASFFLQDYAMARRVLLELQHRVGPNNFNPQRILDVGYGPATSMVALNEIMGPKWVPEMKEAYIVGRRNNEMKKRAKVILSRQLNENFGKDEEGEQSTTKKENSSKEGAEADETDYFGPIDVKRVNIRTKLRDTLPVTKQYDLIMVHSSLLSRQFSFPKDVDDNIHMILKLLAPNGHLVIIERGNPVGFEIVARARQLMIRPEAYPQESGKIPRPYIKGSAGKPQRLKKESAFVTKEDLEFEEKMLAQLDLEEELEKAREMGEEFEKELIEKYGTVTPEELKFENEEDMEVFEVDTPPEQIFDKVDFHLSVIAPCPHHRKCPLQLGDPKYYKISNHKHRMDICSFGKVVRRPQYTMDIKRGKKLAVKWDKTAEDGIGTLGKKELKSLEGRGRPHGNDTESGSLSYLIVQRSANDEKSIKHIEELRSYSDNVLNNDNPTNWPRIINVPNKVKKNVQMEVCTPEGNMEIWSVPKSLGKQAYHDARKSKQGDLWPLGKKSSVVRNRLSDETKEKLDYLYLTNKKTFKKEQKKKHWKKKVGTSVDDFNDGFLATELMADKLESSSKYKRQAKKANFDVDPSKFDGN</sequence>
<dbReference type="GO" id="GO:0005763">
    <property type="term" value="C:mitochondrial small ribosomal subunit"/>
    <property type="evidence" value="ECO:0007669"/>
    <property type="project" value="TreeGrafter"/>
</dbReference>
<dbReference type="OMA" id="HRKCPLQ"/>
<evidence type="ECO:0000256" key="2">
    <source>
        <dbReference type="ARBA" id="ARBA00022723"/>
    </source>
</evidence>